<dbReference type="Pfam" id="PF13855">
    <property type="entry name" value="LRR_8"/>
    <property type="match status" value="2"/>
</dbReference>
<dbReference type="PANTHER" id="PTHR24373:SF275">
    <property type="entry name" value="TIR DOMAIN-CONTAINING PROTEIN"/>
    <property type="match status" value="1"/>
</dbReference>
<evidence type="ECO:0000313" key="4">
    <source>
        <dbReference type="EMBL" id="CAC5361602.1"/>
    </source>
</evidence>
<dbReference type="InterPro" id="IPR001611">
    <property type="entry name" value="Leu-rich_rpt"/>
</dbReference>
<name>A0A6J8A6J7_MYTCO</name>
<evidence type="ECO:0008006" key="6">
    <source>
        <dbReference type="Google" id="ProtNLM"/>
    </source>
</evidence>
<evidence type="ECO:0000256" key="2">
    <source>
        <dbReference type="ARBA" id="ARBA00022729"/>
    </source>
</evidence>
<evidence type="ECO:0000256" key="3">
    <source>
        <dbReference type="ARBA" id="ARBA00022737"/>
    </source>
</evidence>
<organism evidence="4 5">
    <name type="scientific">Mytilus coruscus</name>
    <name type="common">Sea mussel</name>
    <dbReference type="NCBI Taxonomy" id="42192"/>
    <lineage>
        <taxon>Eukaryota</taxon>
        <taxon>Metazoa</taxon>
        <taxon>Spiralia</taxon>
        <taxon>Lophotrochozoa</taxon>
        <taxon>Mollusca</taxon>
        <taxon>Bivalvia</taxon>
        <taxon>Autobranchia</taxon>
        <taxon>Pteriomorphia</taxon>
        <taxon>Mytilida</taxon>
        <taxon>Mytiloidea</taxon>
        <taxon>Mytilidae</taxon>
        <taxon>Mytilinae</taxon>
        <taxon>Mytilus</taxon>
    </lineage>
</organism>
<dbReference type="InterPro" id="IPR003591">
    <property type="entry name" value="Leu-rich_rpt_typical-subtyp"/>
</dbReference>
<gene>
    <name evidence="4" type="ORF">MCOR_3687</name>
</gene>
<proteinExistence type="predicted"/>
<dbReference type="InterPro" id="IPR032675">
    <property type="entry name" value="LRR_dom_sf"/>
</dbReference>
<keyword evidence="1" id="KW-0433">Leucine-rich repeat</keyword>
<dbReference type="OrthoDB" id="6152617at2759"/>
<keyword evidence="3" id="KW-0677">Repeat</keyword>
<accession>A0A6J8A6J7</accession>
<dbReference type="SUPFAM" id="SSF52058">
    <property type="entry name" value="L domain-like"/>
    <property type="match status" value="1"/>
</dbReference>
<keyword evidence="5" id="KW-1185">Reference proteome</keyword>
<dbReference type="Proteomes" id="UP000507470">
    <property type="component" value="Unassembled WGS sequence"/>
</dbReference>
<sequence>MIPNLKYLLVADNMVSYISPNSLRNLTDLEFLDFSKNNISILDKSLLEDNIRLNVIKLGSNPISNMPEGFFRITVIEPQGFFGLGLLEHLILTHNNLGEEDPAAFQFSQSLFLLNISYNNLPHLPNVQNLKNLYVIDARDNQIDRLDSNSFTELDYLASLNIFGSKVAYISRNVFRHTPKLQLLQASHNNIKAVESGAFKNSKNLKWIFLTHNKRNDISNVFTEILA</sequence>
<reference evidence="4 5" key="1">
    <citation type="submission" date="2020-06" db="EMBL/GenBank/DDBJ databases">
        <authorList>
            <person name="Li R."/>
            <person name="Bekaert M."/>
        </authorList>
    </citation>
    <scope>NUCLEOTIDE SEQUENCE [LARGE SCALE GENOMIC DNA]</scope>
    <source>
        <strain evidence="5">wild</strain>
    </source>
</reference>
<evidence type="ECO:0000313" key="5">
    <source>
        <dbReference type="Proteomes" id="UP000507470"/>
    </source>
</evidence>
<dbReference type="PANTHER" id="PTHR24373">
    <property type="entry name" value="SLIT RELATED LEUCINE-RICH REPEAT NEURONAL PROTEIN"/>
    <property type="match status" value="1"/>
</dbReference>
<protein>
    <recommendedName>
        <fullName evidence="6">LINGO</fullName>
    </recommendedName>
</protein>
<dbReference type="EMBL" id="CACVKT020000630">
    <property type="protein sequence ID" value="CAC5361602.1"/>
    <property type="molecule type" value="Genomic_DNA"/>
</dbReference>
<dbReference type="SMART" id="SM00369">
    <property type="entry name" value="LRR_TYP"/>
    <property type="match status" value="5"/>
</dbReference>
<keyword evidence="2" id="KW-0732">Signal</keyword>
<dbReference type="PROSITE" id="PS51450">
    <property type="entry name" value="LRR"/>
    <property type="match status" value="1"/>
</dbReference>
<dbReference type="AlphaFoldDB" id="A0A6J8A6J7"/>
<dbReference type="InterPro" id="IPR050328">
    <property type="entry name" value="Dev_Immune_Receptor"/>
</dbReference>
<evidence type="ECO:0000256" key="1">
    <source>
        <dbReference type="ARBA" id="ARBA00022614"/>
    </source>
</evidence>
<dbReference type="Gene3D" id="3.80.10.10">
    <property type="entry name" value="Ribonuclease Inhibitor"/>
    <property type="match status" value="2"/>
</dbReference>